<accession>A0AAV3RD45</accession>
<dbReference type="Proteomes" id="UP001454036">
    <property type="component" value="Unassembled WGS sequence"/>
</dbReference>
<name>A0AAV3RD45_LITER</name>
<evidence type="ECO:0000313" key="2">
    <source>
        <dbReference type="Proteomes" id="UP001454036"/>
    </source>
</evidence>
<reference evidence="1 2" key="1">
    <citation type="submission" date="2024-01" db="EMBL/GenBank/DDBJ databases">
        <title>The complete chloroplast genome sequence of Lithospermum erythrorhizon: insights into the phylogenetic relationship among Boraginaceae species and the maternal lineages of purple gromwells.</title>
        <authorList>
            <person name="Okada T."/>
            <person name="Watanabe K."/>
        </authorList>
    </citation>
    <scope>NUCLEOTIDE SEQUENCE [LARGE SCALE GENOMIC DNA]</scope>
</reference>
<dbReference type="EMBL" id="BAABME010008970">
    <property type="protein sequence ID" value="GAA0174220.1"/>
    <property type="molecule type" value="Genomic_DNA"/>
</dbReference>
<proteinExistence type="predicted"/>
<protein>
    <submittedName>
        <fullName evidence="1">Uncharacterized protein</fullName>
    </submittedName>
</protein>
<sequence>MSGTTLSGRTQGTEFKELDILWTDSLSDLAVCVVHDNGRDTKYHYAGISSNLPVIRGSQLLALGINGDQPFCNFDCYSSAPAAPIHQLVENFSILDRMTYYDYKYLPIYGLGDGSANLNSAGTDIFIHKYGTGIFDKCGLIGVASLFFDEPLCCFATPVTRKVIKRFEKSDEFKEYLAKKL</sequence>
<gene>
    <name evidence="1" type="ORF">LIER_27660</name>
</gene>
<dbReference type="AlphaFoldDB" id="A0AAV3RD45"/>
<evidence type="ECO:0000313" key="1">
    <source>
        <dbReference type="EMBL" id="GAA0174220.1"/>
    </source>
</evidence>
<comment type="caution">
    <text evidence="1">The sequence shown here is derived from an EMBL/GenBank/DDBJ whole genome shotgun (WGS) entry which is preliminary data.</text>
</comment>
<organism evidence="1 2">
    <name type="scientific">Lithospermum erythrorhizon</name>
    <name type="common">Purple gromwell</name>
    <name type="synonym">Lithospermum officinale var. erythrorhizon</name>
    <dbReference type="NCBI Taxonomy" id="34254"/>
    <lineage>
        <taxon>Eukaryota</taxon>
        <taxon>Viridiplantae</taxon>
        <taxon>Streptophyta</taxon>
        <taxon>Embryophyta</taxon>
        <taxon>Tracheophyta</taxon>
        <taxon>Spermatophyta</taxon>
        <taxon>Magnoliopsida</taxon>
        <taxon>eudicotyledons</taxon>
        <taxon>Gunneridae</taxon>
        <taxon>Pentapetalae</taxon>
        <taxon>asterids</taxon>
        <taxon>lamiids</taxon>
        <taxon>Boraginales</taxon>
        <taxon>Boraginaceae</taxon>
        <taxon>Boraginoideae</taxon>
        <taxon>Lithospermeae</taxon>
        <taxon>Lithospermum</taxon>
    </lineage>
</organism>
<keyword evidence="2" id="KW-1185">Reference proteome</keyword>